<feature type="compositionally biased region" description="Pro residues" evidence="2">
    <location>
        <begin position="407"/>
        <end position="426"/>
    </location>
</feature>
<feature type="compositionally biased region" description="Pro residues" evidence="2">
    <location>
        <begin position="469"/>
        <end position="494"/>
    </location>
</feature>
<feature type="compositionally biased region" description="Pro residues" evidence="2">
    <location>
        <begin position="334"/>
        <end position="353"/>
    </location>
</feature>
<feature type="region of interest" description="Disordered" evidence="2">
    <location>
        <begin position="204"/>
        <end position="234"/>
    </location>
</feature>
<dbReference type="Proteomes" id="UP000231019">
    <property type="component" value="Unassembled WGS sequence"/>
</dbReference>
<dbReference type="InterPro" id="IPR036779">
    <property type="entry name" value="LysM_dom_sf"/>
</dbReference>
<sequence>MPNIRFSPVQGQVADYVLNHPTASPFKANNISFHIGGQYLSDFSDKGIKKFVEKNNDDLSFKEVGSFIQSVAANAPQMAGASFDLADKELGLYKKDEVKQDHIRTGFTLETQSGNLPSKGVVFFDASKASFPLLNAEKAVKTAEQKLKEAEKGLKKAEDKVEDAQYLRQRLVDFLGKDSPKDLAEKQALISSLETTLTDLKSEHAEYSQELKQLEEEHNNQTPNPPSGLDQATRWQRMTQLKRAIRGLDMEIKDSDKAVAAAKKEISEKQGPLSFMGIGNSLSELHERNQNLSKAQDGLKTARQGLDSARQELDAAKALRDRILRGEGIGGPTPAQPAEPTPAPAQPKPPTPAPVAEEPTPAPAQPKPPAPAPVAEEPIPIPPVDEDIQPPAPAQPPTPVAEQPAAPAQPPAPVQPAPAQPVPAQPSAPVVEESFITGGRYNPLVTDLTGAGAAPQPAQPAPVAAEPQPVAPAPAQPAPVQPAPVQPAPAPAQPAPVSGVSPVGSVSKILYTVKKGDTLSSIARSELGNWKRWPEIAEMNRPVIGSSNTHWIYPGQVLTLPPLQLKPRPTS</sequence>
<evidence type="ECO:0000256" key="1">
    <source>
        <dbReference type="SAM" id="Coils"/>
    </source>
</evidence>
<feature type="region of interest" description="Disordered" evidence="2">
    <location>
        <begin position="447"/>
        <end position="501"/>
    </location>
</feature>
<dbReference type="InterPro" id="IPR018392">
    <property type="entry name" value="LysM"/>
</dbReference>
<dbReference type="PROSITE" id="PS51782">
    <property type="entry name" value="LYSM"/>
    <property type="match status" value="1"/>
</dbReference>
<evidence type="ECO:0000259" key="3">
    <source>
        <dbReference type="PROSITE" id="PS51782"/>
    </source>
</evidence>
<feature type="compositionally biased region" description="Pro residues" evidence="2">
    <location>
        <begin position="390"/>
        <end position="399"/>
    </location>
</feature>
<feature type="compositionally biased region" description="Basic and acidic residues" evidence="2">
    <location>
        <begin position="204"/>
        <end position="219"/>
    </location>
</feature>
<dbReference type="PANTHER" id="PTHR34700">
    <property type="entry name" value="POTASSIUM BINDING PROTEIN KBP"/>
    <property type="match status" value="1"/>
</dbReference>
<protein>
    <recommendedName>
        <fullName evidence="3">LysM domain-containing protein</fullName>
    </recommendedName>
</protein>
<gene>
    <name evidence="4" type="ORF">COW36_24145</name>
</gene>
<evidence type="ECO:0000256" key="2">
    <source>
        <dbReference type="SAM" id="MobiDB-lite"/>
    </source>
</evidence>
<dbReference type="SUPFAM" id="SSF54106">
    <property type="entry name" value="LysM domain"/>
    <property type="match status" value="1"/>
</dbReference>
<dbReference type="CDD" id="cd00118">
    <property type="entry name" value="LysM"/>
    <property type="match status" value="1"/>
</dbReference>
<dbReference type="Pfam" id="PF01476">
    <property type="entry name" value="LysM"/>
    <property type="match status" value="1"/>
</dbReference>
<proteinExistence type="predicted"/>
<keyword evidence="1" id="KW-0175">Coiled coil</keyword>
<comment type="caution">
    <text evidence="4">The sequence shown here is derived from an EMBL/GenBank/DDBJ whole genome shotgun (WGS) entry which is preliminary data.</text>
</comment>
<feature type="region of interest" description="Disordered" evidence="2">
    <location>
        <begin position="326"/>
        <end position="429"/>
    </location>
</feature>
<feature type="compositionally biased region" description="Pro residues" evidence="2">
    <location>
        <begin position="360"/>
        <end position="372"/>
    </location>
</feature>
<dbReference type="InterPro" id="IPR052196">
    <property type="entry name" value="Bact_Kbp"/>
</dbReference>
<feature type="compositionally biased region" description="Low complexity" evidence="2">
    <location>
        <begin position="450"/>
        <end position="468"/>
    </location>
</feature>
<dbReference type="Gene3D" id="3.10.350.10">
    <property type="entry name" value="LysM domain"/>
    <property type="match status" value="1"/>
</dbReference>
<feature type="coiled-coil region" evidence="1">
    <location>
        <begin position="292"/>
        <end position="319"/>
    </location>
</feature>
<evidence type="ECO:0000313" key="5">
    <source>
        <dbReference type="Proteomes" id="UP000231019"/>
    </source>
</evidence>
<dbReference type="EMBL" id="PFFQ01000066">
    <property type="protein sequence ID" value="PIW13762.1"/>
    <property type="molecule type" value="Genomic_DNA"/>
</dbReference>
<dbReference type="AlphaFoldDB" id="A0A2M7FXF7"/>
<accession>A0A2M7FXF7</accession>
<reference evidence="4 5" key="1">
    <citation type="submission" date="2017-09" db="EMBL/GenBank/DDBJ databases">
        <title>Depth-based differentiation of microbial function through sediment-hosted aquifers and enrichment of novel symbionts in the deep terrestrial subsurface.</title>
        <authorList>
            <person name="Probst A.J."/>
            <person name="Ladd B."/>
            <person name="Jarett J.K."/>
            <person name="Geller-Mcgrath D.E."/>
            <person name="Sieber C.M."/>
            <person name="Emerson J.B."/>
            <person name="Anantharaman K."/>
            <person name="Thomas B.C."/>
            <person name="Malmstrom R."/>
            <person name="Stieglmeier M."/>
            <person name="Klingl A."/>
            <person name="Woyke T."/>
            <person name="Ryan C.M."/>
            <person name="Banfield J.F."/>
        </authorList>
    </citation>
    <scope>NUCLEOTIDE SEQUENCE [LARGE SCALE GENOMIC DNA]</scope>
    <source>
        <strain evidence="4">CG17_big_fil_post_rev_8_21_14_2_50_48_46</strain>
    </source>
</reference>
<organism evidence="4 5">
    <name type="scientific">bacterium (Candidatus Blackallbacteria) CG17_big_fil_post_rev_8_21_14_2_50_48_46</name>
    <dbReference type="NCBI Taxonomy" id="2014261"/>
    <lineage>
        <taxon>Bacteria</taxon>
        <taxon>Candidatus Blackallbacteria</taxon>
    </lineage>
</organism>
<name>A0A2M7FXF7_9BACT</name>
<dbReference type="SMART" id="SM00257">
    <property type="entry name" value="LysM"/>
    <property type="match status" value="1"/>
</dbReference>
<evidence type="ECO:0000313" key="4">
    <source>
        <dbReference type="EMBL" id="PIW13762.1"/>
    </source>
</evidence>
<feature type="domain" description="LysM" evidence="3">
    <location>
        <begin position="509"/>
        <end position="560"/>
    </location>
</feature>
<dbReference type="PANTHER" id="PTHR34700:SF4">
    <property type="entry name" value="PHAGE-LIKE ELEMENT PBSX PROTEIN XKDP"/>
    <property type="match status" value="1"/>
</dbReference>